<evidence type="ECO:0008006" key="4">
    <source>
        <dbReference type="Google" id="ProtNLM"/>
    </source>
</evidence>
<dbReference type="Proteomes" id="UP000249135">
    <property type="component" value="Unassembled WGS sequence"/>
</dbReference>
<dbReference type="AlphaFoldDB" id="A0A2W5Q7M9"/>
<evidence type="ECO:0000256" key="1">
    <source>
        <dbReference type="SAM" id="MobiDB-lite"/>
    </source>
</evidence>
<comment type="caution">
    <text evidence="2">The sequence shown here is derived from an EMBL/GenBank/DDBJ whole genome shotgun (WGS) entry which is preliminary data.</text>
</comment>
<feature type="region of interest" description="Disordered" evidence="1">
    <location>
        <begin position="1"/>
        <end position="118"/>
    </location>
</feature>
<accession>A0A2W5Q7M9</accession>
<name>A0A2W5Q7M9_VARPD</name>
<feature type="compositionally biased region" description="Polar residues" evidence="1">
    <location>
        <begin position="27"/>
        <end position="37"/>
    </location>
</feature>
<evidence type="ECO:0000313" key="2">
    <source>
        <dbReference type="EMBL" id="PZQ73298.1"/>
    </source>
</evidence>
<protein>
    <recommendedName>
        <fullName evidence="4">Chemotaxis protein</fullName>
    </recommendedName>
</protein>
<gene>
    <name evidence="2" type="ORF">DI563_15345</name>
</gene>
<reference evidence="2 3" key="1">
    <citation type="submission" date="2017-08" db="EMBL/GenBank/DDBJ databases">
        <title>Infants hospitalized years apart are colonized by the same room-sourced microbial strains.</title>
        <authorList>
            <person name="Brooks B."/>
            <person name="Olm M.R."/>
            <person name="Firek B.A."/>
            <person name="Baker R."/>
            <person name="Thomas B.C."/>
            <person name="Morowitz M.J."/>
            <person name="Banfield J.F."/>
        </authorList>
    </citation>
    <scope>NUCLEOTIDE SEQUENCE [LARGE SCALE GENOMIC DNA]</scope>
    <source>
        <strain evidence="2">S2_005_003_R2_41</strain>
    </source>
</reference>
<proteinExistence type="predicted"/>
<feature type="compositionally biased region" description="Acidic residues" evidence="1">
    <location>
        <begin position="107"/>
        <end position="118"/>
    </location>
</feature>
<evidence type="ECO:0000313" key="3">
    <source>
        <dbReference type="Proteomes" id="UP000249135"/>
    </source>
</evidence>
<organism evidence="2 3">
    <name type="scientific">Variovorax paradoxus</name>
    <dbReference type="NCBI Taxonomy" id="34073"/>
    <lineage>
        <taxon>Bacteria</taxon>
        <taxon>Pseudomonadati</taxon>
        <taxon>Pseudomonadota</taxon>
        <taxon>Betaproteobacteria</taxon>
        <taxon>Burkholderiales</taxon>
        <taxon>Comamonadaceae</taxon>
        <taxon>Variovorax</taxon>
    </lineage>
</organism>
<dbReference type="EMBL" id="QFPP01000193">
    <property type="protein sequence ID" value="PZQ73298.1"/>
    <property type="molecule type" value="Genomic_DNA"/>
</dbReference>
<sequence>MSTDPLLGGSRAPAHAPGKDIDALGPSDTSDSGSDVQTDLRRTSLDEGSEGALPIAHDSTSDSAGTGESASADPAPPEIDADLLPDRTGQLPGEDTDDLDAATADSLADDEDDDEGAA</sequence>